<feature type="region of interest" description="Disordered" evidence="1">
    <location>
        <begin position="86"/>
        <end position="106"/>
    </location>
</feature>
<dbReference type="EMBL" id="AJLR01000038">
    <property type="protein sequence ID" value="EKN68587.1"/>
    <property type="molecule type" value="Genomic_DNA"/>
</dbReference>
<gene>
    <name evidence="3" type="ORF">BAZO_03640</name>
</gene>
<dbReference type="PATRIC" id="fig|1131731.3.peg.757"/>
<keyword evidence="2" id="KW-0472">Membrane</keyword>
<organism evidence="3 4">
    <name type="scientific">Schinkia azotoformans LMG 9581</name>
    <dbReference type="NCBI Taxonomy" id="1131731"/>
    <lineage>
        <taxon>Bacteria</taxon>
        <taxon>Bacillati</taxon>
        <taxon>Bacillota</taxon>
        <taxon>Bacilli</taxon>
        <taxon>Bacillales</taxon>
        <taxon>Bacillaceae</taxon>
        <taxon>Calidifontibacillus/Schinkia group</taxon>
        <taxon>Schinkia</taxon>
    </lineage>
</organism>
<comment type="caution">
    <text evidence="3">The sequence shown here is derived from an EMBL/GenBank/DDBJ whole genome shotgun (WGS) entry which is preliminary data.</text>
</comment>
<proteinExistence type="predicted"/>
<evidence type="ECO:0000313" key="4">
    <source>
        <dbReference type="Proteomes" id="UP000006315"/>
    </source>
</evidence>
<dbReference type="STRING" id="1131731.BAZO_03640"/>
<dbReference type="AlphaFoldDB" id="K6D7U7"/>
<evidence type="ECO:0000256" key="2">
    <source>
        <dbReference type="SAM" id="Phobius"/>
    </source>
</evidence>
<dbReference type="Pfam" id="PF13552">
    <property type="entry name" value="DUF4127"/>
    <property type="match status" value="1"/>
</dbReference>
<keyword evidence="2" id="KW-1133">Transmembrane helix</keyword>
<name>K6D7U7_SCHAZ</name>
<dbReference type="Proteomes" id="UP000006315">
    <property type="component" value="Unassembled WGS sequence"/>
</dbReference>
<sequence>MAFIFTNTVRRRHKFGLYGLGFHQSSTKLTLVYITTKSKEGYKDDLMKINHIASLVNFILINLIVLLGLQFQTQVGYAETNATSDNAKAQKQDNAQAQNQTETKPQPRLLVVPLDNRPANTYYPKKVGQAGGVEVILPPQSLINHQTASDTLDQLSAWILENSDNVDGFIISADMLTDGGLVDSRTSKQTTDGALQQLQIIKALKEKYPTKPLYVYDTIQRLAPTVLKDGNLEKYNLIRDWAITYDEVKNLNKTGQTTKLIQLETKIGSNLIDEYKQIRARNNTINATLIDWTKQGYIDYLVLGQDDANQTGLHREEHENLIQKINSSNIQHKVSVFDGADEVDVILVSRFLSTLKNYQTSFKIHYLGVSGTEWISPFDHYTLQTNIAKHVIAAGGIIASPSQQANIEVYVNTPNTLAKNNDAMQNLLSTNIEKNDEATVSINDEVSQAVAEIKRQIANGKHVVFIDVEKVNQANQAYGDAVINDIGITNLLSYSAFNTAGNAIGTAIGHANSRFLYLEKGPQTPDIDERAAKGHIEFLLNSISSDHIYRNKVAPKTEWYVRYIGGNAWDIGPMKKSVLFFTNEQFNKEFDLLHAKVKGSKVLLSKKTGSTAEIENFSIQKIDMPWNRLFEIEFDFGVNLK</sequence>
<keyword evidence="2" id="KW-0812">Transmembrane</keyword>
<evidence type="ECO:0000313" key="3">
    <source>
        <dbReference type="EMBL" id="EKN68587.1"/>
    </source>
</evidence>
<protein>
    <recommendedName>
        <fullName evidence="5">DUF4127 family protein</fullName>
    </recommendedName>
</protein>
<feature type="transmembrane region" description="Helical" evidence="2">
    <location>
        <begin position="52"/>
        <end position="71"/>
    </location>
</feature>
<keyword evidence="4" id="KW-1185">Reference proteome</keyword>
<evidence type="ECO:0000256" key="1">
    <source>
        <dbReference type="SAM" id="MobiDB-lite"/>
    </source>
</evidence>
<dbReference type="InterPro" id="IPR025394">
    <property type="entry name" value="DUF4127"/>
</dbReference>
<feature type="compositionally biased region" description="Low complexity" evidence="1">
    <location>
        <begin position="86"/>
        <end position="100"/>
    </location>
</feature>
<accession>K6D7U7</accession>
<reference evidence="3 4" key="1">
    <citation type="journal article" date="2012" name="Front. Microbiol.">
        <title>Redundancy and modularity in membrane-associated dissimilatory nitrate reduction in Bacillus.</title>
        <authorList>
            <person name="Heylen K."/>
            <person name="Keltjens J."/>
        </authorList>
    </citation>
    <scope>NUCLEOTIDE SEQUENCE [LARGE SCALE GENOMIC DNA]</scope>
    <source>
        <strain evidence="3 4">LMG 9581</strain>
    </source>
</reference>
<evidence type="ECO:0008006" key="5">
    <source>
        <dbReference type="Google" id="ProtNLM"/>
    </source>
</evidence>